<evidence type="ECO:0000256" key="2">
    <source>
        <dbReference type="ARBA" id="ARBA00022448"/>
    </source>
</evidence>
<dbReference type="Pfam" id="PF13520">
    <property type="entry name" value="AA_permease_2"/>
    <property type="match status" value="1"/>
</dbReference>
<evidence type="ECO:0000313" key="9">
    <source>
        <dbReference type="Proteomes" id="UP000033615"/>
    </source>
</evidence>
<evidence type="ECO:0000256" key="1">
    <source>
        <dbReference type="ARBA" id="ARBA00004141"/>
    </source>
</evidence>
<dbReference type="Proteomes" id="UP000033615">
    <property type="component" value="Unassembled WGS sequence"/>
</dbReference>
<evidence type="ECO:0000256" key="4">
    <source>
        <dbReference type="ARBA" id="ARBA00022989"/>
    </source>
</evidence>
<dbReference type="GO" id="GO:0016020">
    <property type="term" value="C:membrane"/>
    <property type="evidence" value="ECO:0007669"/>
    <property type="project" value="UniProtKB-SubCell"/>
</dbReference>
<evidence type="ECO:0000256" key="6">
    <source>
        <dbReference type="SAM" id="MobiDB-lite"/>
    </source>
</evidence>
<dbReference type="GO" id="GO:0022857">
    <property type="term" value="F:transmembrane transporter activity"/>
    <property type="evidence" value="ECO:0007669"/>
    <property type="project" value="InterPro"/>
</dbReference>
<feature type="transmembrane region" description="Helical" evidence="7">
    <location>
        <begin position="28"/>
        <end position="49"/>
    </location>
</feature>
<dbReference type="EMBL" id="LAKD02000052">
    <property type="protein sequence ID" value="OPF77325.1"/>
    <property type="molecule type" value="Genomic_DNA"/>
</dbReference>
<feature type="transmembrane region" description="Helical" evidence="7">
    <location>
        <begin position="465"/>
        <end position="488"/>
    </location>
</feature>
<protein>
    <submittedName>
        <fullName evidence="8">Amino acid permease</fullName>
    </submittedName>
</protein>
<evidence type="ECO:0000256" key="3">
    <source>
        <dbReference type="ARBA" id="ARBA00022692"/>
    </source>
</evidence>
<evidence type="ECO:0000256" key="5">
    <source>
        <dbReference type="ARBA" id="ARBA00023136"/>
    </source>
</evidence>
<feature type="transmembrane region" description="Helical" evidence="7">
    <location>
        <begin position="260"/>
        <end position="282"/>
    </location>
</feature>
<dbReference type="OrthoDB" id="8274074at2"/>
<dbReference type="PANTHER" id="PTHR45649:SF26">
    <property type="entry name" value="OS04G0435100 PROTEIN"/>
    <property type="match status" value="1"/>
</dbReference>
<feature type="transmembrane region" description="Helical" evidence="7">
    <location>
        <begin position="218"/>
        <end position="239"/>
    </location>
</feature>
<feature type="transmembrane region" description="Helical" evidence="7">
    <location>
        <begin position="61"/>
        <end position="82"/>
    </location>
</feature>
<evidence type="ECO:0000256" key="7">
    <source>
        <dbReference type="SAM" id="Phobius"/>
    </source>
</evidence>
<feature type="transmembrane region" description="Helical" evidence="7">
    <location>
        <begin position="103"/>
        <end position="128"/>
    </location>
</feature>
<feature type="transmembrane region" description="Helical" evidence="7">
    <location>
        <begin position="148"/>
        <end position="169"/>
    </location>
</feature>
<feature type="transmembrane region" description="Helical" evidence="7">
    <location>
        <begin position="384"/>
        <end position="404"/>
    </location>
</feature>
<name>A0A1V4D238_9ACTN</name>
<feature type="transmembrane region" description="Helical" evidence="7">
    <location>
        <begin position="176"/>
        <end position="198"/>
    </location>
</feature>
<comment type="subcellular location">
    <subcellularLocation>
        <location evidence="1">Membrane</location>
        <topology evidence="1">Multi-pass membrane protein</topology>
    </subcellularLocation>
</comment>
<reference evidence="8" key="1">
    <citation type="submission" date="2016-12" db="EMBL/GenBank/DDBJ databases">
        <title>Genome sequence of Streptomyces antioxidans MUSC 164.</title>
        <authorList>
            <person name="Lee L.-H."/>
            <person name="Ser H.-L."/>
        </authorList>
    </citation>
    <scope>NUCLEOTIDE SEQUENCE [LARGE SCALE GENOMIC DNA]</scope>
    <source>
        <strain evidence="8">MUSC 164</strain>
    </source>
</reference>
<keyword evidence="9" id="KW-1185">Reference proteome</keyword>
<accession>A0A1V4D238</accession>
<dbReference type="Gene3D" id="1.20.1740.10">
    <property type="entry name" value="Amino acid/polyamine transporter I"/>
    <property type="match status" value="1"/>
</dbReference>
<keyword evidence="2" id="KW-0813">Transport</keyword>
<proteinExistence type="predicted"/>
<keyword evidence="5 7" id="KW-0472">Membrane</keyword>
<evidence type="ECO:0000313" key="8">
    <source>
        <dbReference type="EMBL" id="OPF77325.1"/>
    </source>
</evidence>
<keyword evidence="3 7" id="KW-0812">Transmembrane</keyword>
<keyword evidence="4 7" id="KW-1133">Transmembrane helix</keyword>
<feature type="region of interest" description="Disordered" evidence="6">
    <location>
        <begin position="508"/>
        <end position="535"/>
    </location>
</feature>
<dbReference type="AlphaFoldDB" id="A0A1V4D238"/>
<organism evidence="8 9">
    <name type="scientific">Streptomyces antioxidans</name>
    <dbReference type="NCBI Taxonomy" id="1507734"/>
    <lineage>
        <taxon>Bacteria</taxon>
        <taxon>Bacillati</taxon>
        <taxon>Actinomycetota</taxon>
        <taxon>Actinomycetes</taxon>
        <taxon>Kitasatosporales</taxon>
        <taxon>Streptomycetaceae</taxon>
        <taxon>Streptomyces</taxon>
    </lineage>
</organism>
<sequence>MSSHSGQDNDGVAEFGYAPSLDRSIGKFASFAAGVSYISILTGVFQLFYFGYGSGGPAYVWSWPLVFVGQVMVALCFAELASRYPVAGSVYNWAKKLSTPTTSWLAGWLLLISSICTVGAVALAYQITLPQIWHGFQIVGDGTGTYDFSVNGVILAGLLVVSTTLINAFGVRLTAIVNSVGVFVELIAAVLLVVALALHITRGPGVLLDTHGLGRGQHFGYAGAFLVATLASAFVMFGFDTASSLGEETVDPKRTAPRAIIRAVTASFALGGLLLVFGLLAAPDLGDPKLGSADGGLQYVVLSILGGPLGKAFLICVVVAITVCTLAIQAAAIRTLFAMARDGNLPFSSWLGRVHPVRKTPTNAAITIGVLAIATLVVNVKEPAIFTILTSIGIVLIYASYLLVTAPMLRHRLRGGEPVSDPARGEFSLGRWGLIVNIVAVLRGAVMIVNLIWPRAEVYNSTAPYHWYLRWGGVLFVGGITLIGLLMYRLRIRHRTGVLAEHSLAGAAGPAVSPVRPGDRRDPAAEPVGAEKPVP</sequence>
<dbReference type="PIRSF" id="PIRSF006060">
    <property type="entry name" value="AA_transporter"/>
    <property type="match status" value="1"/>
</dbReference>
<dbReference type="RefSeq" id="WP_075200304.1">
    <property type="nucleotide sequence ID" value="NZ_LAKD02000052.1"/>
</dbReference>
<dbReference type="PANTHER" id="PTHR45649">
    <property type="entry name" value="AMINO-ACID PERMEASE BAT1"/>
    <property type="match status" value="1"/>
</dbReference>
<feature type="transmembrane region" description="Helical" evidence="7">
    <location>
        <begin position="360"/>
        <end position="378"/>
    </location>
</feature>
<feature type="transmembrane region" description="Helical" evidence="7">
    <location>
        <begin position="434"/>
        <end position="453"/>
    </location>
</feature>
<comment type="caution">
    <text evidence="8">The sequence shown here is derived from an EMBL/GenBank/DDBJ whole genome shotgun (WGS) entry which is preliminary data.</text>
</comment>
<gene>
    <name evidence="8" type="ORF">VT50_0221375</name>
</gene>
<dbReference type="InterPro" id="IPR002293">
    <property type="entry name" value="AA/rel_permease1"/>
</dbReference>